<dbReference type="Gene3D" id="3.20.20.450">
    <property type="entry name" value="EAL domain"/>
    <property type="match status" value="1"/>
</dbReference>
<dbReference type="PANTHER" id="PTHR33121">
    <property type="entry name" value="CYCLIC DI-GMP PHOSPHODIESTERASE PDEF"/>
    <property type="match status" value="1"/>
</dbReference>
<dbReference type="EMBL" id="PQWB01000093">
    <property type="protein sequence ID" value="POZ60835.1"/>
    <property type="molecule type" value="Genomic_DNA"/>
</dbReference>
<dbReference type="InterPro" id="IPR035919">
    <property type="entry name" value="EAL_sf"/>
</dbReference>
<evidence type="ECO:0000313" key="2">
    <source>
        <dbReference type="EMBL" id="POZ60835.1"/>
    </source>
</evidence>
<dbReference type="RefSeq" id="WP_103903838.1">
    <property type="nucleotide sequence ID" value="NZ_PQWB01000093.1"/>
</dbReference>
<dbReference type="PROSITE" id="PS50883">
    <property type="entry name" value="EAL"/>
    <property type="match status" value="1"/>
</dbReference>
<evidence type="ECO:0000259" key="1">
    <source>
        <dbReference type="PROSITE" id="PS50883"/>
    </source>
</evidence>
<dbReference type="InterPro" id="IPR050706">
    <property type="entry name" value="Cyclic-di-GMP_PDE-like"/>
</dbReference>
<dbReference type="Proteomes" id="UP000237082">
    <property type="component" value="Unassembled WGS sequence"/>
</dbReference>
<comment type="caution">
    <text evidence="2">The sequence shown here is derived from an EMBL/GenBank/DDBJ whole genome shotgun (WGS) entry which is preliminary data.</text>
</comment>
<name>A0A2S5DCM0_9NEIS</name>
<reference evidence="3" key="1">
    <citation type="submission" date="2018-02" db="EMBL/GenBank/DDBJ databases">
        <authorList>
            <person name="O'Hara-Hanley K."/>
            <person name="Soby S."/>
        </authorList>
    </citation>
    <scope>NUCLEOTIDE SEQUENCE [LARGE SCALE GENOMIC DNA]</scope>
    <source>
        <strain evidence="3">MWU14-2602</strain>
    </source>
</reference>
<dbReference type="GO" id="GO:0071111">
    <property type="term" value="F:cyclic-guanylate-specific phosphodiesterase activity"/>
    <property type="evidence" value="ECO:0007669"/>
    <property type="project" value="InterPro"/>
</dbReference>
<dbReference type="Pfam" id="PF00563">
    <property type="entry name" value="EAL"/>
    <property type="match status" value="1"/>
</dbReference>
<dbReference type="PANTHER" id="PTHR33121:SF79">
    <property type="entry name" value="CYCLIC DI-GMP PHOSPHODIESTERASE PDED-RELATED"/>
    <property type="match status" value="1"/>
</dbReference>
<keyword evidence="3" id="KW-1185">Reference proteome</keyword>
<accession>A0A2S5DCM0</accession>
<dbReference type="SMART" id="SM00052">
    <property type="entry name" value="EAL"/>
    <property type="match status" value="1"/>
</dbReference>
<dbReference type="SUPFAM" id="SSF141868">
    <property type="entry name" value="EAL domain-like"/>
    <property type="match status" value="1"/>
</dbReference>
<organism evidence="2 3">
    <name type="scientific">Chromobacterium alticapitis</name>
    <dbReference type="NCBI Taxonomy" id="2073169"/>
    <lineage>
        <taxon>Bacteria</taxon>
        <taxon>Pseudomonadati</taxon>
        <taxon>Pseudomonadota</taxon>
        <taxon>Betaproteobacteria</taxon>
        <taxon>Neisseriales</taxon>
        <taxon>Chromobacteriaceae</taxon>
        <taxon>Chromobacterium</taxon>
    </lineage>
</organism>
<dbReference type="OrthoDB" id="9813903at2"/>
<dbReference type="CDD" id="cd01948">
    <property type="entry name" value="EAL"/>
    <property type="match status" value="1"/>
</dbReference>
<sequence>MVYGLAMVCVALPVAGVSLWRGELGREAEARGQALALARQASLRLAPAFEALTALAAVRPDAPACVRANVAWAAVGARLPGVSGVWLAEGGRSCALGAAREEPIPASGWSLASAGLRWRGSVGDVALAFAPDWLGIAKAQARAAGVELDFAAGDAGGRGVRVPVAGLPPGLSVSARADGWGAGWADAESGLLSLGLGAALASWLRRGAGSRRASEWEILEGMRNQEFSLLYQPIVTASGGACVGAELLARWRHPAQGGIRADLFIRAAIEAGLIAELTRYLLARAAEELRQIVLPPGFMVAFNLASESLAMPELLEDCRELLAVLREKQATLVLDVSERAPLLEDAGTLEVISALRRQGVKLALDDFGSGYADQAYLQRWGFDFLKVDRGFVSTLGRDCLRGNALEEVLLRPERMGARIIVKGVETQGQQSYLSVKGFELLQGFYFGKPMTLNHFRQWLYSGIVEDRKSSLGRETAGGRRG</sequence>
<protein>
    <recommendedName>
        <fullName evidence="1">EAL domain-containing protein</fullName>
    </recommendedName>
</protein>
<evidence type="ECO:0000313" key="3">
    <source>
        <dbReference type="Proteomes" id="UP000237082"/>
    </source>
</evidence>
<dbReference type="InterPro" id="IPR001633">
    <property type="entry name" value="EAL_dom"/>
</dbReference>
<feature type="domain" description="EAL" evidence="1">
    <location>
        <begin position="211"/>
        <end position="463"/>
    </location>
</feature>
<proteinExistence type="predicted"/>
<gene>
    <name evidence="2" type="ORF">C2I19_16950</name>
</gene>
<dbReference type="AlphaFoldDB" id="A0A2S5DCM0"/>